<dbReference type="AlphaFoldDB" id="A0A5J6MRZ5"/>
<accession>A0A5J6MRZ5</accession>
<evidence type="ECO:0000256" key="1">
    <source>
        <dbReference type="SAM" id="MobiDB-lite"/>
    </source>
</evidence>
<keyword evidence="3" id="KW-1185">Reference proteome</keyword>
<name>A0A5J6MRZ5_9PROT</name>
<feature type="compositionally biased region" description="Low complexity" evidence="1">
    <location>
        <begin position="389"/>
        <end position="398"/>
    </location>
</feature>
<protein>
    <submittedName>
        <fullName evidence="2">Uncharacterized protein</fullName>
    </submittedName>
</protein>
<feature type="compositionally biased region" description="Low complexity" evidence="1">
    <location>
        <begin position="332"/>
        <end position="349"/>
    </location>
</feature>
<gene>
    <name evidence="2" type="ORF">FRZ44_52320</name>
</gene>
<reference evidence="2 3" key="1">
    <citation type="submission" date="2019-08" db="EMBL/GenBank/DDBJ databases">
        <title>Hyperibacter terrae gen. nov., sp. nov. and Hyperibacter viscosus sp. nov., two new members in the family Rhodospirillaceae isolated from the rhizosphere of Hypericum perforatum.</title>
        <authorList>
            <person name="Noviana Z."/>
        </authorList>
    </citation>
    <scope>NUCLEOTIDE SEQUENCE [LARGE SCALE GENOMIC DNA]</scope>
    <source>
        <strain evidence="2 3">R5913</strain>
    </source>
</reference>
<dbReference type="Proteomes" id="UP000326202">
    <property type="component" value="Chromosome"/>
</dbReference>
<organism evidence="2 3">
    <name type="scientific">Hypericibacter terrae</name>
    <dbReference type="NCBI Taxonomy" id="2602015"/>
    <lineage>
        <taxon>Bacteria</taxon>
        <taxon>Pseudomonadati</taxon>
        <taxon>Pseudomonadota</taxon>
        <taxon>Alphaproteobacteria</taxon>
        <taxon>Rhodospirillales</taxon>
        <taxon>Dongiaceae</taxon>
        <taxon>Hypericibacter</taxon>
    </lineage>
</organism>
<dbReference type="KEGG" id="htq:FRZ44_52320"/>
<proteinExistence type="predicted"/>
<feature type="region of interest" description="Disordered" evidence="1">
    <location>
        <begin position="414"/>
        <end position="445"/>
    </location>
</feature>
<dbReference type="EMBL" id="CP042906">
    <property type="protein sequence ID" value="QEX19917.1"/>
    <property type="molecule type" value="Genomic_DNA"/>
</dbReference>
<feature type="compositionally biased region" description="Polar residues" evidence="1">
    <location>
        <begin position="350"/>
        <end position="359"/>
    </location>
</feature>
<evidence type="ECO:0000313" key="3">
    <source>
        <dbReference type="Proteomes" id="UP000326202"/>
    </source>
</evidence>
<feature type="region of interest" description="Disordered" evidence="1">
    <location>
        <begin position="327"/>
        <end position="400"/>
    </location>
</feature>
<sequence>MRIGKYCRPPRVRSGCRHRRPADDRPEPAEILAFSRRERNLVPNLEAGIDPAFLRAKGPLFMPVDFQSPFRTFQPAVHPRYGITQSAATNGSFAATLASTATAPAGTNAPANPGEMVTGAGTPAAEEEGGPDPSFMDPRDRTLAFTRPDWKPQADSKDFHPFGDDGLTFDDVIDVVNPLQHIPVVSTVYRWLTGDTISPAAELAGGALYGGAVGFAASAGMIAVDGLTGGATDQQFMVALLGPSPFADDTDNMAATPSPTPETATAAIDPAAAAAPADDSGTPTSRGAGLATAALAEAAAAPSDSAPGLQEIPADLVDTLSKLPNAAHDQGASSLTTATAVAPPASSQPQIIGNGSVSDSLPVVMPQTAATSSRVTEAPGVAAPSGTTALNPPARALKPLPPPLPSGFTIHNPPPIDTGGLGRSLPARLSPAGTQPVATGPVDPATVPAAMTRALDSYRKMMQERNRDAVPVPGLDFQS</sequence>
<evidence type="ECO:0000313" key="2">
    <source>
        <dbReference type="EMBL" id="QEX19917.1"/>
    </source>
</evidence>